<dbReference type="InterPro" id="IPR011010">
    <property type="entry name" value="DNA_brk_join_enz"/>
</dbReference>
<reference evidence="3 4" key="1">
    <citation type="submission" date="2024-03" db="EMBL/GenBank/DDBJ databases">
        <title>The Genome Sequence of Enterococcus sp. DIV2402.</title>
        <authorList>
            <consortium name="The Broad Institute Genomics Platform"/>
            <consortium name="The Broad Institute Microbial Omics Core"/>
            <consortium name="The Broad Institute Genomic Center for Infectious Diseases"/>
            <person name="Earl A."/>
            <person name="Manson A."/>
            <person name="Gilmore M."/>
            <person name="Schwartman J."/>
            <person name="Shea T."/>
            <person name="Abouelleil A."/>
            <person name="Cao P."/>
            <person name="Chapman S."/>
            <person name="Cusick C."/>
            <person name="Young S."/>
            <person name="Neafsey D."/>
            <person name="Nusbaum C."/>
            <person name="Birren B."/>
        </authorList>
    </citation>
    <scope>NUCLEOTIDE SEQUENCE [LARGE SCALE GENOMIC DNA]</scope>
    <source>
        <strain evidence="3 4">DIV2402</strain>
    </source>
</reference>
<proteinExistence type="predicted"/>
<feature type="domain" description="Tyr recombinase" evidence="2">
    <location>
        <begin position="1"/>
        <end position="69"/>
    </location>
</feature>
<evidence type="ECO:0000313" key="4">
    <source>
        <dbReference type="Proteomes" id="UP000664701"/>
    </source>
</evidence>
<dbReference type="RefSeq" id="WP_207941282.1">
    <property type="nucleotide sequence ID" value="NZ_CP147251.1"/>
</dbReference>
<dbReference type="InterPro" id="IPR002104">
    <property type="entry name" value="Integrase_catalytic"/>
</dbReference>
<accession>A0ABZ2SQY7</accession>
<evidence type="ECO:0000313" key="3">
    <source>
        <dbReference type="EMBL" id="WYJ76584.1"/>
    </source>
</evidence>
<keyword evidence="1" id="KW-0233">DNA recombination</keyword>
<dbReference type="Proteomes" id="UP000664701">
    <property type="component" value="Chromosome"/>
</dbReference>
<keyword evidence="4" id="KW-1185">Reference proteome</keyword>
<dbReference type="PROSITE" id="PS51898">
    <property type="entry name" value="TYR_RECOMBINASE"/>
    <property type="match status" value="1"/>
</dbReference>
<protein>
    <recommendedName>
        <fullName evidence="2">Tyr recombinase domain-containing protein</fullName>
    </recommendedName>
</protein>
<dbReference type="EMBL" id="CP147251">
    <property type="protein sequence ID" value="WYJ76584.1"/>
    <property type="molecule type" value="Genomic_DNA"/>
</dbReference>
<evidence type="ECO:0000259" key="2">
    <source>
        <dbReference type="PROSITE" id="PS51898"/>
    </source>
</evidence>
<organism evidence="3 4">
    <name type="scientific">Candidatus Enterococcus lowellii</name>
    <dbReference type="NCBI Taxonomy" id="2230877"/>
    <lineage>
        <taxon>Bacteria</taxon>
        <taxon>Bacillati</taxon>
        <taxon>Bacillota</taxon>
        <taxon>Bacilli</taxon>
        <taxon>Lactobacillales</taxon>
        <taxon>Enterococcaceae</taxon>
        <taxon>Enterococcus</taxon>
    </lineage>
</organism>
<dbReference type="InterPro" id="IPR013762">
    <property type="entry name" value="Integrase-like_cat_sf"/>
</dbReference>
<gene>
    <name evidence="3" type="ORF">DOK78_001217</name>
</gene>
<sequence>MAKNATEDAEIKPIKLHALRHSHVVLLVHENIQQLAIQERLGHVAIQITLGTYGYLYAKSDQHVADAIDGIQFEIVIEVDDSDMGPV</sequence>
<evidence type="ECO:0000256" key="1">
    <source>
        <dbReference type="ARBA" id="ARBA00023172"/>
    </source>
</evidence>
<dbReference type="Gene3D" id="1.10.443.10">
    <property type="entry name" value="Intergrase catalytic core"/>
    <property type="match status" value="1"/>
</dbReference>
<name>A0ABZ2SQY7_9ENTE</name>
<dbReference type="SUPFAM" id="SSF56349">
    <property type="entry name" value="DNA breaking-rejoining enzymes"/>
    <property type="match status" value="1"/>
</dbReference>